<keyword evidence="1" id="KW-0732">Signal</keyword>
<protein>
    <recommendedName>
        <fullName evidence="4">Serine/threonine protein kinase</fullName>
    </recommendedName>
</protein>
<sequence>MRSKTNATLIALAIAAGSVMFSTPAASAAAASVYCDSAGYTATSEPMSRCTTLDNGVLYVHQAGNGNVTTGYDKTGGSAISAKLGYSRGGTSHYASAVSISSGQNKSHNWALSESSYCTSTIGLMSAGSTYQTPASHC</sequence>
<proteinExistence type="predicted"/>
<organism evidence="2 3">
    <name type="scientific">Streptomyces pseudovenezuelae</name>
    <dbReference type="NCBI Taxonomy" id="67350"/>
    <lineage>
        <taxon>Bacteria</taxon>
        <taxon>Bacillati</taxon>
        <taxon>Actinomycetota</taxon>
        <taxon>Actinomycetes</taxon>
        <taxon>Kitasatosporales</taxon>
        <taxon>Streptomycetaceae</taxon>
        <taxon>Streptomyces</taxon>
        <taxon>Streptomyces aurantiacus group</taxon>
    </lineage>
</organism>
<dbReference type="Proteomes" id="UP001432168">
    <property type="component" value="Chromosome"/>
</dbReference>
<evidence type="ECO:0000313" key="2">
    <source>
        <dbReference type="EMBL" id="WUT41121.1"/>
    </source>
</evidence>
<reference evidence="2" key="1">
    <citation type="submission" date="2022-10" db="EMBL/GenBank/DDBJ databases">
        <title>The complete genomes of actinobacterial strains from the NBC collection.</title>
        <authorList>
            <person name="Joergensen T.S."/>
            <person name="Alvarez Arevalo M."/>
            <person name="Sterndorff E.B."/>
            <person name="Faurdal D."/>
            <person name="Vuksanovic O."/>
            <person name="Mourched A.-S."/>
            <person name="Charusanti P."/>
            <person name="Shaw S."/>
            <person name="Blin K."/>
            <person name="Weber T."/>
        </authorList>
    </citation>
    <scope>NUCLEOTIDE SEQUENCE</scope>
    <source>
        <strain evidence="2">NBC_00686</strain>
    </source>
</reference>
<name>A0ABZ1WNH7_9ACTN</name>
<dbReference type="RefSeq" id="WP_329257748.1">
    <property type="nucleotide sequence ID" value="NZ_CP109011.1"/>
</dbReference>
<keyword evidence="3" id="KW-1185">Reference proteome</keyword>
<feature type="chain" id="PRO_5045977647" description="Serine/threonine protein kinase" evidence="1">
    <location>
        <begin position="29"/>
        <end position="138"/>
    </location>
</feature>
<evidence type="ECO:0000313" key="3">
    <source>
        <dbReference type="Proteomes" id="UP001432168"/>
    </source>
</evidence>
<dbReference type="EMBL" id="CP109011">
    <property type="protein sequence ID" value="WUT41121.1"/>
    <property type="molecule type" value="Genomic_DNA"/>
</dbReference>
<feature type="signal peptide" evidence="1">
    <location>
        <begin position="1"/>
        <end position="28"/>
    </location>
</feature>
<evidence type="ECO:0008006" key="4">
    <source>
        <dbReference type="Google" id="ProtNLM"/>
    </source>
</evidence>
<accession>A0ABZ1WNH7</accession>
<evidence type="ECO:0000256" key="1">
    <source>
        <dbReference type="SAM" id="SignalP"/>
    </source>
</evidence>
<gene>
    <name evidence="2" type="ORF">OG929_02100</name>
</gene>